<dbReference type="PRINTS" id="PR00080">
    <property type="entry name" value="SDRFAMILY"/>
</dbReference>
<proteinExistence type="inferred from homology"/>
<organism evidence="3 4">
    <name type="scientific">Planktothricoides raciborskii FACHB-1370</name>
    <dbReference type="NCBI Taxonomy" id="2949576"/>
    <lineage>
        <taxon>Bacteria</taxon>
        <taxon>Bacillati</taxon>
        <taxon>Cyanobacteriota</taxon>
        <taxon>Cyanophyceae</taxon>
        <taxon>Oscillatoriophycideae</taxon>
        <taxon>Oscillatoriales</taxon>
        <taxon>Oscillatoriaceae</taxon>
        <taxon>Planktothricoides</taxon>
    </lineage>
</organism>
<dbReference type="SUPFAM" id="SSF51735">
    <property type="entry name" value="NAD(P)-binding Rossmann-fold domains"/>
    <property type="match status" value="1"/>
</dbReference>
<dbReference type="PANTHER" id="PTHR42760">
    <property type="entry name" value="SHORT-CHAIN DEHYDROGENASES/REDUCTASES FAMILY MEMBER"/>
    <property type="match status" value="1"/>
</dbReference>
<evidence type="ECO:0000256" key="2">
    <source>
        <dbReference type="ARBA" id="ARBA00023002"/>
    </source>
</evidence>
<dbReference type="Gene3D" id="3.40.50.720">
    <property type="entry name" value="NAD(P)-binding Rossmann-like Domain"/>
    <property type="match status" value="1"/>
</dbReference>
<dbReference type="InterPro" id="IPR002347">
    <property type="entry name" value="SDR_fam"/>
</dbReference>
<comment type="caution">
    <text evidence="3">The sequence shown here is derived from an EMBL/GenBank/DDBJ whole genome shotgun (WGS) entry which is preliminary data.</text>
</comment>
<evidence type="ECO:0000256" key="1">
    <source>
        <dbReference type="ARBA" id="ARBA00006484"/>
    </source>
</evidence>
<name>A0ABR8EES4_9CYAN</name>
<dbReference type="RefSeq" id="WP_190878067.1">
    <property type="nucleotide sequence ID" value="NZ_JACJSK010000010.1"/>
</dbReference>
<protein>
    <submittedName>
        <fullName evidence="3">SDR family oxidoreductase</fullName>
    </submittedName>
</protein>
<dbReference type="Pfam" id="PF13561">
    <property type="entry name" value="adh_short_C2"/>
    <property type="match status" value="1"/>
</dbReference>
<keyword evidence="4" id="KW-1185">Reference proteome</keyword>
<evidence type="ECO:0000313" key="3">
    <source>
        <dbReference type="EMBL" id="MBD2544111.1"/>
    </source>
</evidence>
<dbReference type="PRINTS" id="PR00081">
    <property type="entry name" value="GDHRDH"/>
</dbReference>
<dbReference type="CDD" id="cd05233">
    <property type="entry name" value="SDR_c"/>
    <property type="match status" value="1"/>
</dbReference>
<reference evidence="3 4" key="1">
    <citation type="journal article" date="2020" name="ISME J.">
        <title>Comparative genomics reveals insights into cyanobacterial evolution and habitat adaptation.</title>
        <authorList>
            <person name="Chen M.Y."/>
            <person name="Teng W.K."/>
            <person name="Zhao L."/>
            <person name="Hu C.X."/>
            <person name="Zhou Y.K."/>
            <person name="Han B.P."/>
            <person name="Song L.R."/>
            <person name="Shu W.S."/>
        </authorList>
    </citation>
    <scope>NUCLEOTIDE SEQUENCE [LARGE SCALE GENOMIC DNA]</scope>
    <source>
        <strain evidence="3 4">FACHB-1370</strain>
    </source>
</reference>
<accession>A0ABR8EES4</accession>
<dbReference type="EMBL" id="JACJSK010000010">
    <property type="protein sequence ID" value="MBD2544111.1"/>
    <property type="molecule type" value="Genomic_DNA"/>
</dbReference>
<gene>
    <name evidence="3" type="ORF">H6G72_09680</name>
</gene>
<dbReference type="InterPro" id="IPR036291">
    <property type="entry name" value="NAD(P)-bd_dom_sf"/>
</dbReference>
<dbReference type="PANTHER" id="PTHR42760:SF133">
    <property type="entry name" value="3-OXOACYL-[ACYL-CARRIER-PROTEIN] REDUCTASE"/>
    <property type="match status" value="1"/>
</dbReference>
<dbReference type="Proteomes" id="UP000641954">
    <property type="component" value="Unassembled WGS sequence"/>
</dbReference>
<evidence type="ECO:0000313" key="4">
    <source>
        <dbReference type="Proteomes" id="UP000641954"/>
    </source>
</evidence>
<comment type="similarity">
    <text evidence="1">Belongs to the short-chain dehydrogenases/reductases (SDR) family.</text>
</comment>
<keyword evidence="2" id="KW-0560">Oxidoreductase</keyword>
<sequence>MDHPITLITGTRKGIGKFLAEHYVAQGHHVIGCSRGEIDWKLDGYIHYVADVADEKAVQAIFADLRQTYGRLDHLINNAGMASMNHSLLTPVATVHKLLDTNFVGTFLFCREAAKLMKKNKYGRIVNFTTIAVPLKLAGEAIYVASKAAVLSLTEVLAREFAEFGITVNSVGPVPIETDLIRAVPKEKIDQLLAKQAIHRLGTCEDVANVIDFYLKKESGLVTGQNLFLGGV</sequence>